<organism evidence="5 6">
    <name type="scientific">Pristionchus pacificus</name>
    <name type="common">Parasitic nematode worm</name>
    <dbReference type="NCBI Taxonomy" id="54126"/>
    <lineage>
        <taxon>Eukaryota</taxon>
        <taxon>Metazoa</taxon>
        <taxon>Ecdysozoa</taxon>
        <taxon>Nematoda</taxon>
        <taxon>Chromadorea</taxon>
        <taxon>Rhabditida</taxon>
        <taxon>Rhabditina</taxon>
        <taxon>Diplogasteromorpha</taxon>
        <taxon>Diplogasteroidea</taxon>
        <taxon>Neodiplogasteridae</taxon>
        <taxon>Pristionchus</taxon>
    </lineage>
</organism>
<dbReference type="GO" id="GO:0008521">
    <property type="term" value="F:acetyl-CoA transmembrane transporter activity"/>
    <property type="evidence" value="ECO:0007669"/>
    <property type="project" value="InterPro"/>
</dbReference>
<dbReference type="GO" id="GO:0016020">
    <property type="term" value="C:membrane"/>
    <property type="evidence" value="ECO:0007669"/>
    <property type="project" value="UniProtKB-SubCell"/>
</dbReference>
<protein>
    <submittedName>
        <fullName evidence="5">Uncharacterized protein</fullName>
    </submittedName>
</protein>
<dbReference type="InterPro" id="IPR024371">
    <property type="entry name" value="AcetylCoA_trans_1-like"/>
</dbReference>
<dbReference type="Pfam" id="PF13000">
    <property type="entry name" value="Acatn"/>
    <property type="match status" value="2"/>
</dbReference>
<sequence length="546" mass="60999">MHDPEAAAVTEALIVATTHHAEATPETPEKCKKSWWQRADEDLKGDRASIALLLFLYLLQGVPLGLIGAIPLVLQERGISLGQQAVFSLAYWPFSLKLLWAPLVDSIYWKVMGKRKSWLIPCQYLIGIFMLVLSYKVNAIMGDPKGEHGPDVTFLMMIFLPLNFLAATQDIAVDGWALTILSRKNVGYASTCNAIGQTAGSFLGNVVFLALESAHFANKFRAVPQERGFVDLAEFVFFWGCIFVVATTLVWIFKKEVDNKDEAEVKQEEAQEVEELELGIIETYSMLWRILALKPMIWMLVIYLTGKFAFAATDGVTSFRLIRMGMPKETLASFGLFRTIIQLILPVVISRWTAGPRPLNAFLWAYPARILICIGFAVLVYVSPSLRMPDSKEFYYTFYIIWAVAYMIRQIGMSSMFVATTAFNAQISDPLIGGTYMTLLNTINNLGGNWPVTLILSITDLFTWKNCNAPAVSYNGTALLYSCSSAAAAAQCAADGGICDIYIDGYYFGVALCSIVGLVWYKLLFSKVKYIQEVPKEEWRIVKKTQ</sequence>
<name>A0A2A6CKF4_PRIPA</name>
<reference evidence="6" key="1">
    <citation type="journal article" date="2008" name="Nat. Genet.">
        <title>The Pristionchus pacificus genome provides a unique perspective on nematode lifestyle and parasitism.</title>
        <authorList>
            <person name="Dieterich C."/>
            <person name="Clifton S.W."/>
            <person name="Schuster L.N."/>
            <person name="Chinwalla A."/>
            <person name="Delehaunty K."/>
            <person name="Dinkelacker I."/>
            <person name="Fulton L."/>
            <person name="Fulton R."/>
            <person name="Godfrey J."/>
            <person name="Minx P."/>
            <person name="Mitreva M."/>
            <person name="Roeseler W."/>
            <person name="Tian H."/>
            <person name="Witte H."/>
            <person name="Yang S.P."/>
            <person name="Wilson R.K."/>
            <person name="Sommer R.J."/>
        </authorList>
    </citation>
    <scope>NUCLEOTIDE SEQUENCE [LARGE SCALE GENOMIC DNA]</scope>
    <source>
        <strain evidence="6">PS312</strain>
    </source>
</reference>
<dbReference type="PANTHER" id="PTHR12778">
    <property type="entry name" value="SOLUTE CARRIER FAMILY 33 ACETYL-COA TRANSPORTER -RELATED"/>
    <property type="match status" value="1"/>
</dbReference>
<evidence type="ECO:0000313" key="6">
    <source>
        <dbReference type="Proteomes" id="UP000005239"/>
    </source>
</evidence>
<keyword evidence="3" id="KW-1133">Transmembrane helix</keyword>
<evidence type="ECO:0000256" key="2">
    <source>
        <dbReference type="ARBA" id="ARBA00022692"/>
    </source>
</evidence>
<keyword evidence="6" id="KW-1185">Reference proteome</keyword>
<comment type="subcellular location">
    <subcellularLocation>
        <location evidence="1">Membrane</location>
        <topology evidence="1">Multi-pass membrane protein</topology>
    </subcellularLocation>
</comment>
<proteinExistence type="predicted"/>
<accession>A0A8R1YLX7</accession>
<keyword evidence="4" id="KW-0472">Membrane</keyword>
<evidence type="ECO:0000256" key="4">
    <source>
        <dbReference type="ARBA" id="ARBA00023136"/>
    </source>
</evidence>
<keyword evidence="2" id="KW-0812">Transmembrane</keyword>
<dbReference type="OrthoDB" id="6415790at2759"/>
<dbReference type="PANTHER" id="PTHR12778:SF9">
    <property type="entry name" value="ACETYL-COENZYME A TRANSPORTER 1"/>
    <property type="match status" value="1"/>
</dbReference>
<evidence type="ECO:0000256" key="1">
    <source>
        <dbReference type="ARBA" id="ARBA00004141"/>
    </source>
</evidence>
<accession>A0A2A6CKF4</accession>
<dbReference type="AlphaFoldDB" id="A0A2A6CKF4"/>
<dbReference type="FunFam" id="1.20.1250.20:FF:000695">
    <property type="entry name" value="Predicted protein"/>
    <property type="match status" value="1"/>
</dbReference>
<dbReference type="Gene3D" id="1.20.1250.20">
    <property type="entry name" value="MFS general substrate transporter like domains"/>
    <property type="match status" value="1"/>
</dbReference>
<reference evidence="5" key="2">
    <citation type="submission" date="2022-06" db="UniProtKB">
        <authorList>
            <consortium name="EnsemblMetazoa"/>
        </authorList>
    </citation>
    <scope>IDENTIFICATION</scope>
    <source>
        <strain evidence="5">PS312</strain>
    </source>
</reference>
<evidence type="ECO:0000313" key="5">
    <source>
        <dbReference type="EnsemblMetazoa" id="PPA34175.1"/>
    </source>
</evidence>
<dbReference type="InterPro" id="IPR036259">
    <property type="entry name" value="MFS_trans_sf"/>
</dbReference>
<evidence type="ECO:0000256" key="3">
    <source>
        <dbReference type="ARBA" id="ARBA00022989"/>
    </source>
</evidence>
<dbReference type="EnsemblMetazoa" id="PPA34175.1">
    <property type="protein sequence ID" value="PPA34175.1"/>
    <property type="gene ID" value="WBGene00272544"/>
</dbReference>
<dbReference type="SUPFAM" id="SSF103473">
    <property type="entry name" value="MFS general substrate transporter"/>
    <property type="match status" value="1"/>
</dbReference>
<dbReference type="InterPro" id="IPR004752">
    <property type="entry name" value="AmpG_permease/AT-1"/>
</dbReference>
<dbReference type="GO" id="GO:0035348">
    <property type="term" value="P:acetyl-CoA transmembrane transport"/>
    <property type="evidence" value="ECO:0007669"/>
    <property type="project" value="InterPro"/>
</dbReference>
<dbReference type="Proteomes" id="UP000005239">
    <property type="component" value="Unassembled WGS sequence"/>
</dbReference>
<gene>
    <name evidence="5" type="primary">WBGene00272544</name>
</gene>